<dbReference type="STRING" id="1436961.SAMN05421739_103161"/>
<dbReference type="OrthoDB" id="853064at2"/>
<dbReference type="AlphaFoldDB" id="A0A1I2TJ17"/>
<dbReference type="EMBL" id="FOOT01000003">
    <property type="protein sequence ID" value="SFG64840.1"/>
    <property type="molecule type" value="Genomic_DNA"/>
</dbReference>
<protein>
    <submittedName>
        <fullName evidence="4">Outer membrane protein beta-barrel domain-containing protein</fullName>
    </submittedName>
</protein>
<evidence type="ECO:0000313" key="4">
    <source>
        <dbReference type="EMBL" id="SFG64840.1"/>
    </source>
</evidence>
<keyword evidence="1 2" id="KW-0732">Signal</keyword>
<feature type="domain" description="Outer membrane protein beta-barrel" evidence="3">
    <location>
        <begin position="8"/>
        <end position="217"/>
    </location>
</feature>
<sequence>MKTFQLSLLLLLSAFAAVAQQTPAKDSAETKFFVGMGVSNTNYPIMGEAKHEVINTIVPIANVHLGYKLNKRTMVQLGVGYGANEINGYRIAVSGGNYGDFHRYERIRGIVTPLTVKWTPFNPYKRLQLYVNASLAPVFGHMKARATETYDEEVITLYDDKFYTFDLVATAGLTLNYRLNKRLYIYADGILLYRNLYYLPASGNYFRGKSAGIGLNYNLKLKREN</sequence>
<evidence type="ECO:0000256" key="2">
    <source>
        <dbReference type="SAM" id="SignalP"/>
    </source>
</evidence>
<evidence type="ECO:0000313" key="5">
    <source>
        <dbReference type="Proteomes" id="UP000198724"/>
    </source>
</evidence>
<dbReference type="InterPro" id="IPR027385">
    <property type="entry name" value="Beta-barrel_OMP"/>
</dbReference>
<feature type="chain" id="PRO_5011738985" evidence="2">
    <location>
        <begin position="20"/>
        <end position="225"/>
    </location>
</feature>
<reference evidence="5" key="1">
    <citation type="submission" date="2016-10" db="EMBL/GenBank/DDBJ databases">
        <authorList>
            <person name="Varghese N."/>
            <person name="Submissions S."/>
        </authorList>
    </citation>
    <scope>NUCLEOTIDE SEQUENCE [LARGE SCALE GENOMIC DNA]</scope>
    <source>
        <strain evidence="5">LP51</strain>
    </source>
</reference>
<organism evidence="4 5">
    <name type="scientific">Pontibacter chinhatensis</name>
    <dbReference type="NCBI Taxonomy" id="1436961"/>
    <lineage>
        <taxon>Bacteria</taxon>
        <taxon>Pseudomonadati</taxon>
        <taxon>Bacteroidota</taxon>
        <taxon>Cytophagia</taxon>
        <taxon>Cytophagales</taxon>
        <taxon>Hymenobacteraceae</taxon>
        <taxon>Pontibacter</taxon>
    </lineage>
</organism>
<gene>
    <name evidence="4" type="ORF">SAMN05421739_103161</name>
</gene>
<name>A0A1I2TJ17_9BACT</name>
<proteinExistence type="predicted"/>
<feature type="signal peptide" evidence="2">
    <location>
        <begin position="1"/>
        <end position="19"/>
    </location>
</feature>
<evidence type="ECO:0000256" key="1">
    <source>
        <dbReference type="ARBA" id="ARBA00022729"/>
    </source>
</evidence>
<dbReference type="RefSeq" id="WP_092100700.1">
    <property type="nucleotide sequence ID" value="NZ_FOOT01000003.1"/>
</dbReference>
<dbReference type="Pfam" id="PF13505">
    <property type="entry name" value="OMP_b-brl"/>
    <property type="match status" value="1"/>
</dbReference>
<evidence type="ECO:0000259" key="3">
    <source>
        <dbReference type="Pfam" id="PF13505"/>
    </source>
</evidence>
<dbReference type="Proteomes" id="UP000198724">
    <property type="component" value="Unassembled WGS sequence"/>
</dbReference>
<accession>A0A1I2TJ17</accession>
<keyword evidence="5" id="KW-1185">Reference proteome</keyword>